<dbReference type="InParanoid" id="E9GBT4"/>
<evidence type="ECO:0000256" key="9">
    <source>
        <dbReference type="ARBA" id="ARBA00023163"/>
    </source>
</evidence>
<dbReference type="GO" id="GO:0008270">
    <property type="term" value="F:zinc ion binding"/>
    <property type="evidence" value="ECO:0007669"/>
    <property type="project" value="UniProtKB-KW"/>
</dbReference>
<dbReference type="OMA" id="YAIEIRI"/>
<keyword evidence="5" id="KW-0862">Zinc</keyword>
<evidence type="ECO:0000313" key="15">
    <source>
        <dbReference type="Proteomes" id="UP000000305"/>
    </source>
</evidence>
<comment type="similarity">
    <text evidence="2">Belongs to the THAP1 family.</text>
</comment>
<dbReference type="PANTHER" id="PTHR46600">
    <property type="entry name" value="THAP DOMAIN-CONTAINING"/>
    <property type="match status" value="1"/>
</dbReference>
<dbReference type="InterPro" id="IPR026516">
    <property type="entry name" value="THAP1/10"/>
</dbReference>
<dbReference type="PANTHER" id="PTHR46600:SF1">
    <property type="entry name" value="THAP DOMAIN-CONTAINING PROTEIN 1"/>
    <property type="match status" value="1"/>
</dbReference>
<protein>
    <recommendedName>
        <fullName evidence="13">THAP-type domain-containing protein</fullName>
    </recommendedName>
</protein>
<dbReference type="Pfam" id="PF05485">
    <property type="entry name" value="THAP"/>
    <property type="match status" value="1"/>
</dbReference>
<evidence type="ECO:0000256" key="1">
    <source>
        <dbReference type="ARBA" id="ARBA00004642"/>
    </source>
</evidence>
<feature type="domain" description="THAP-type" evidence="13">
    <location>
        <begin position="1"/>
        <end position="107"/>
    </location>
</feature>
<evidence type="ECO:0000256" key="11">
    <source>
        <dbReference type="ARBA" id="ARBA00023306"/>
    </source>
</evidence>
<evidence type="ECO:0000256" key="10">
    <source>
        <dbReference type="ARBA" id="ARBA00023242"/>
    </source>
</evidence>
<name>E9GBT4_DAPPU</name>
<dbReference type="KEGG" id="dpx:DAPPUDRAFT_302141"/>
<accession>E9GBT4</accession>
<dbReference type="Proteomes" id="UP000000305">
    <property type="component" value="Unassembled WGS sequence"/>
</dbReference>
<gene>
    <name evidence="14" type="ORF">DAPPUDRAFT_302141</name>
</gene>
<dbReference type="AlphaFoldDB" id="E9GBT4"/>
<dbReference type="GO" id="GO:0005654">
    <property type="term" value="C:nucleoplasm"/>
    <property type="evidence" value="ECO:0007669"/>
    <property type="project" value="UniProtKB-SubCell"/>
</dbReference>
<keyword evidence="11" id="KW-0131">Cell cycle</keyword>
<dbReference type="SUPFAM" id="SSF57716">
    <property type="entry name" value="Glucocorticoid receptor-like (DNA-binding domain)"/>
    <property type="match status" value="1"/>
</dbReference>
<dbReference type="SMART" id="SM00692">
    <property type="entry name" value="DM3"/>
    <property type="match status" value="1"/>
</dbReference>
<dbReference type="GO" id="GO:0043565">
    <property type="term" value="F:sequence-specific DNA binding"/>
    <property type="evidence" value="ECO:0007669"/>
    <property type="project" value="InterPro"/>
</dbReference>
<evidence type="ECO:0000256" key="8">
    <source>
        <dbReference type="ARBA" id="ARBA00023125"/>
    </source>
</evidence>
<keyword evidence="4 12" id="KW-0863">Zinc-finger</keyword>
<sequence>MPQCVVIGCINGPKKKIGLASLQNNVVEKKSKVSCFGKPRDPSVLSMWEYNIPREKGAVLPKRYSVCHEHFDESQIIKDDVTIINGEEFKLPRINWRLKVGAFPTIFKGTPEELLLKKNGRKPPTVRLPLGKKPNYKTRHSVALKKAHTVKKKVSRDNEVDQSVDTNPADSLLMEKQPEEQIVEIDELEPPNQHFSADDAYHIQLPSSYWYVRKTTADSCNFFEVVVKDVTAVIEKNVNIDFKNHKVSVTFQSRKVPNFEGSCIPSTSKGMEALLLSIHESKMCPGIMHNPTKHPHHTEVVRNGNLISNIWRNNSCRIMMATNEESKKACPGCKLLDISLRKQFKRQKTVNTLLNHRYMSLKQLAKKVSLQKGKMNCSLKKDSRKNNIQIKELN</sequence>
<evidence type="ECO:0000256" key="12">
    <source>
        <dbReference type="PROSITE-ProRule" id="PRU00309"/>
    </source>
</evidence>
<keyword evidence="7" id="KW-0175">Coiled coil</keyword>
<evidence type="ECO:0000256" key="6">
    <source>
        <dbReference type="ARBA" id="ARBA00023015"/>
    </source>
</evidence>
<keyword evidence="6" id="KW-0805">Transcription regulation</keyword>
<keyword evidence="10" id="KW-0539">Nucleus</keyword>
<evidence type="ECO:0000259" key="13">
    <source>
        <dbReference type="PROSITE" id="PS50950"/>
    </source>
</evidence>
<dbReference type="EMBL" id="GL732538">
    <property type="protein sequence ID" value="EFX83015.1"/>
    <property type="molecule type" value="Genomic_DNA"/>
</dbReference>
<comment type="subcellular location">
    <subcellularLocation>
        <location evidence="1">Nucleus</location>
        <location evidence="1">Nucleoplasm</location>
    </subcellularLocation>
</comment>
<dbReference type="HOGENOM" id="CLU_802291_0_0_1"/>
<dbReference type="PhylomeDB" id="E9GBT4"/>
<evidence type="ECO:0000256" key="7">
    <source>
        <dbReference type="ARBA" id="ARBA00023054"/>
    </source>
</evidence>
<keyword evidence="3" id="KW-0479">Metal-binding</keyword>
<dbReference type="OrthoDB" id="6432529at2759"/>
<keyword evidence="15" id="KW-1185">Reference proteome</keyword>
<evidence type="ECO:0000256" key="2">
    <source>
        <dbReference type="ARBA" id="ARBA00006177"/>
    </source>
</evidence>
<dbReference type="SMART" id="SM00980">
    <property type="entry name" value="THAP"/>
    <property type="match status" value="1"/>
</dbReference>
<reference evidence="14 15" key="1">
    <citation type="journal article" date="2011" name="Science">
        <title>The ecoresponsive genome of Daphnia pulex.</title>
        <authorList>
            <person name="Colbourne J.K."/>
            <person name="Pfrender M.E."/>
            <person name="Gilbert D."/>
            <person name="Thomas W.K."/>
            <person name="Tucker A."/>
            <person name="Oakley T.H."/>
            <person name="Tokishita S."/>
            <person name="Aerts A."/>
            <person name="Arnold G.J."/>
            <person name="Basu M.K."/>
            <person name="Bauer D.J."/>
            <person name="Caceres C.E."/>
            <person name="Carmel L."/>
            <person name="Casola C."/>
            <person name="Choi J.H."/>
            <person name="Detter J.C."/>
            <person name="Dong Q."/>
            <person name="Dusheyko S."/>
            <person name="Eads B.D."/>
            <person name="Frohlich T."/>
            <person name="Geiler-Samerotte K.A."/>
            <person name="Gerlach D."/>
            <person name="Hatcher P."/>
            <person name="Jogdeo S."/>
            <person name="Krijgsveld J."/>
            <person name="Kriventseva E.V."/>
            <person name="Kultz D."/>
            <person name="Laforsch C."/>
            <person name="Lindquist E."/>
            <person name="Lopez J."/>
            <person name="Manak J.R."/>
            <person name="Muller J."/>
            <person name="Pangilinan J."/>
            <person name="Patwardhan R.P."/>
            <person name="Pitluck S."/>
            <person name="Pritham E.J."/>
            <person name="Rechtsteiner A."/>
            <person name="Rho M."/>
            <person name="Rogozin I.B."/>
            <person name="Sakarya O."/>
            <person name="Salamov A."/>
            <person name="Schaack S."/>
            <person name="Shapiro H."/>
            <person name="Shiga Y."/>
            <person name="Skalitzky C."/>
            <person name="Smith Z."/>
            <person name="Souvorov A."/>
            <person name="Sung W."/>
            <person name="Tang Z."/>
            <person name="Tsuchiya D."/>
            <person name="Tu H."/>
            <person name="Vos H."/>
            <person name="Wang M."/>
            <person name="Wolf Y.I."/>
            <person name="Yamagata H."/>
            <person name="Yamada T."/>
            <person name="Ye Y."/>
            <person name="Shaw J.R."/>
            <person name="Andrews J."/>
            <person name="Crease T.J."/>
            <person name="Tang H."/>
            <person name="Lucas S.M."/>
            <person name="Robertson H.M."/>
            <person name="Bork P."/>
            <person name="Koonin E.V."/>
            <person name="Zdobnov E.M."/>
            <person name="Grigoriev I.V."/>
            <person name="Lynch M."/>
            <person name="Boore J.L."/>
        </authorList>
    </citation>
    <scope>NUCLEOTIDE SEQUENCE [LARGE SCALE GENOMIC DNA]</scope>
</reference>
<keyword evidence="9" id="KW-0804">Transcription</keyword>
<dbReference type="PROSITE" id="PS50950">
    <property type="entry name" value="ZF_THAP"/>
    <property type="match status" value="1"/>
</dbReference>
<evidence type="ECO:0000256" key="5">
    <source>
        <dbReference type="ARBA" id="ARBA00022833"/>
    </source>
</evidence>
<dbReference type="InterPro" id="IPR006612">
    <property type="entry name" value="THAP_Znf"/>
</dbReference>
<evidence type="ECO:0000313" key="14">
    <source>
        <dbReference type="EMBL" id="EFX83015.1"/>
    </source>
</evidence>
<organism evidence="14 15">
    <name type="scientific">Daphnia pulex</name>
    <name type="common">Water flea</name>
    <dbReference type="NCBI Taxonomy" id="6669"/>
    <lineage>
        <taxon>Eukaryota</taxon>
        <taxon>Metazoa</taxon>
        <taxon>Ecdysozoa</taxon>
        <taxon>Arthropoda</taxon>
        <taxon>Crustacea</taxon>
        <taxon>Branchiopoda</taxon>
        <taxon>Diplostraca</taxon>
        <taxon>Cladocera</taxon>
        <taxon>Anomopoda</taxon>
        <taxon>Daphniidae</taxon>
        <taxon>Daphnia</taxon>
    </lineage>
</organism>
<keyword evidence="8 12" id="KW-0238">DNA-binding</keyword>
<evidence type="ECO:0000256" key="3">
    <source>
        <dbReference type="ARBA" id="ARBA00022723"/>
    </source>
</evidence>
<proteinExistence type="inferred from homology"/>
<evidence type="ECO:0000256" key="4">
    <source>
        <dbReference type="ARBA" id="ARBA00022771"/>
    </source>
</evidence>